<keyword evidence="7" id="KW-0413">Isomerase</keyword>
<protein>
    <recommendedName>
        <fullName evidence="4">Glutathione S-transferase kappa</fullName>
        <ecNumber evidence="4">2.5.1.18</ecNumber>
    </recommendedName>
</protein>
<evidence type="ECO:0000313" key="8">
    <source>
        <dbReference type="Proteomes" id="UP000006753"/>
    </source>
</evidence>
<organism evidence="7 8">
    <name type="scientific">Marssonina brunnea f. sp. multigermtubi (strain MB_m1)</name>
    <name type="common">Marssonina leaf spot fungus</name>
    <dbReference type="NCBI Taxonomy" id="1072389"/>
    <lineage>
        <taxon>Eukaryota</taxon>
        <taxon>Fungi</taxon>
        <taxon>Dikarya</taxon>
        <taxon>Ascomycota</taxon>
        <taxon>Pezizomycotina</taxon>
        <taxon>Leotiomycetes</taxon>
        <taxon>Helotiales</taxon>
        <taxon>Drepanopezizaceae</taxon>
        <taxon>Drepanopeziza</taxon>
    </lineage>
</organism>
<evidence type="ECO:0000256" key="5">
    <source>
        <dbReference type="PIRSR" id="PIRSR006386-1"/>
    </source>
</evidence>
<dbReference type="PIRSF" id="PIRSF006386">
    <property type="entry name" value="HCCAis_GSTk"/>
    <property type="match status" value="1"/>
</dbReference>
<dbReference type="InParanoid" id="K1XII2"/>
<dbReference type="FunFam" id="3.40.30.10:FF:000096">
    <property type="entry name" value="Glutathione S-transferase kappa"/>
    <property type="match status" value="1"/>
</dbReference>
<evidence type="ECO:0000256" key="1">
    <source>
        <dbReference type="ARBA" id="ARBA00006494"/>
    </source>
</evidence>
<keyword evidence="2 4" id="KW-0808">Transferase</keyword>
<sequence length="224" mass="24919">MAPRPKLTLYIDTVSPFAYIAYHVLRNDPVFKECEITYIPVFLGGIMKACNNVPPISIKNKDAWINVERKRWARLFNVPMADEAPEGFPHLTLTIMRALCALIILHPGDEGQDVLAKALEALCRAYWVDKRKTFERDVLVEVLAETFGGEEAEKVMATAGQEGKALLAKNSEQAVTEGAFGLPYFVATNSQGETDRFWGVDHMGLLTMHLGLKKPATGGWRALL</sequence>
<accession>K1XII2</accession>
<evidence type="ECO:0000259" key="6">
    <source>
        <dbReference type="Pfam" id="PF01323"/>
    </source>
</evidence>
<dbReference type="GO" id="GO:0006749">
    <property type="term" value="P:glutathione metabolic process"/>
    <property type="evidence" value="ECO:0007669"/>
    <property type="project" value="TreeGrafter"/>
</dbReference>
<dbReference type="GO" id="GO:0004364">
    <property type="term" value="F:glutathione transferase activity"/>
    <property type="evidence" value="ECO:0007669"/>
    <property type="project" value="UniProtKB-UniRule"/>
</dbReference>
<evidence type="ECO:0000256" key="3">
    <source>
        <dbReference type="ARBA" id="ARBA00047960"/>
    </source>
</evidence>
<dbReference type="EC" id="2.5.1.18" evidence="4"/>
<gene>
    <name evidence="7" type="ORF">MBM_09585</name>
</gene>
<dbReference type="Pfam" id="PF01323">
    <property type="entry name" value="DSBA"/>
    <property type="match status" value="1"/>
</dbReference>
<dbReference type="Proteomes" id="UP000006753">
    <property type="component" value="Unassembled WGS sequence"/>
</dbReference>
<keyword evidence="8" id="KW-1185">Reference proteome</keyword>
<dbReference type="eggNOG" id="ENOG502S5GX">
    <property type="taxonomic scope" value="Eukaryota"/>
</dbReference>
<comment type="similarity">
    <text evidence="1 4">Belongs to the GST superfamily. Kappa family.</text>
</comment>
<dbReference type="InterPro" id="IPR036249">
    <property type="entry name" value="Thioredoxin-like_sf"/>
</dbReference>
<feature type="domain" description="DSBA-like thioredoxin" evidence="6">
    <location>
        <begin position="7"/>
        <end position="209"/>
    </location>
</feature>
<proteinExistence type="inferred from homology"/>
<feature type="active site" description="Nucleophile" evidence="5">
    <location>
        <position position="15"/>
    </location>
</feature>
<evidence type="ECO:0000256" key="2">
    <source>
        <dbReference type="ARBA" id="ARBA00022679"/>
    </source>
</evidence>
<dbReference type="GO" id="GO:0004602">
    <property type="term" value="F:glutathione peroxidase activity"/>
    <property type="evidence" value="ECO:0007669"/>
    <property type="project" value="TreeGrafter"/>
</dbReference>
<name>K1XII2_MARBU</name>
<dbReference type="InterPro" id="IPR051924">
    <property type="entry name" value="GST_Kappa/NadH"/>
</dbReference>
<evidence type="ECO:0000313" key="7">
    <source>
        <dbReference type="EMBL" id="EKD12264.1"/>
    </source>
</evidence>
<dbReference type="KEGG" id="mbe:MBM_09585"/>
<dbReference type="RefSeq" id="XP_007297474.1">
    <property type="nucleotide sequence ID" value="XM_007297412.1"/>
</dbReference>
<dbReference type="OMA" id="ECTNSKG"/>
<reference evidence="7 8" key="1">
    <citation type="journal article" date="2012" name="BMC Genomics">
        <title>Sequencing the genome of Marssonina brunnea reveals fungus-poplar co-evolution.</title>
        <authorList>
            <person name="Zhu S."/>
            <person name="Cao Y.-Z."/>
            <person name="Jiang C."/>
            <person name="Tan B.-Y."/>
            <person name="Wang Z."/>
            <person name="Feng S."/>
            <person name="Zhang L."/>
            <person name="Su X.-H."/>
            <person name="Brejova B."/>
            <person name="Vinar T."/>
            <person name="Xu M."/>
            <person name="Wang M.-X."/>
            <person name="Zhang S.-G."/>
            <person name="Huang M.-R."/>
            <person name="Wu R."/>
            <person name="Zhou Y."/>
        </authorList>
    </citation>
    <scope>NUCLEOTIDE SEQUENCE [LARGE SCALE GENOMIC DNA]</scope>
    <source>
        <strain evidence="7 8">MB_m1</strain>
    </source>
</reference>
<dbReference type="GO" id="GO:0016853">
    <property type="term" value="F:isomerase activity"/>
    <property type="evidence" value="ECO:0007669"/>
    <property type="project" value="UniProtKB-KW"/>
</dbReference>
<dbReference type="SUPFAM" id="SSF52833">
    <property type="entry name" value="Thioredoxin-like"/>
    <property type="match status" value="1"/>
</dbReference>
<dbReference type="Gene3D" id="3.40.30.10">
    <property type="entry name" value="Glutaredoxin"/>
    <property type="match status" value="1"/>
</dbReference>
<dbReference type="GO" id="GO:0005777">
    <property type="term" value="C:peroxisome"/>
    <property type="evidence" value="ECO:0007669"/>
    <property type="project" value="TreeGrafter"/>
</dbReference>
<dbReference type="HOGENOM" id="CLU_069253_1_4_1"/>
<dbReference type="GO" id="GO:0005739">
    <property type="term" value="C:mitochondrion"/>
    <property type="evidence" value="ECO:0007669"/>
    <property type="project" value="TreeGrafter"/>
</dbReference>
<dbReference type="PANTHER" id="PTHR42943:SF2">
    <property type="entry name" value="GLUTATHIONE S-TRANSFERASE KAPPA 1"/>
    <property type="match status" value="1"/>
</dbReference>
<dbReference type="InterPro" id="IPR014440">
    <property type="entry name" value="HCCAis_GSTk"/>
</dbReference>
<dbReference type="OrthoDB" id="4664297at2759"/>
<comment type="catalytic activity">
    <reaction evidence="3 4">
        <text>RX + glutathione = an S-substituted glutathione + a halide anion + H(+)</text>
        <dbReference type="Rhea" id="RHEA:16437"/>
        <dbReference type="ChEBI" id="CHEBI:15378"/>
        <dbReference type="ChEBI" id="CHEBI:16042"/>
        <dbReference type="ChEBI" id="CHEBI:17792"/>
        <dbReference type="ChEBI" id="CHEBI:57925"/>
        <dbReference type="ChEBI" id="CHEBI:90779"/>
        <dbReference type="EC" id="2.5.1.18"/>
    </reaction>
</comment>
<dbReference type="GeneID" id="18765520"/>
<evidence type="ECO:0000256" key="4">
    <source>
        <dbReference type="PIRNR" id="PIRNR006386"/>
    </source>
</evidence>
<dbReference type="InterPro" id="IPR001853">
    <property type="entry name" value="DSBA-like_thioredoxin_dom"/>
</dbReference>
<dbReference type="AlphaFoldDB" id="K1XII2"/>
<dbReference type="PANTHER" id="PTHR42943">
    <property type="entry name" value="GLUTATHIONE S-TRANSFERASE KAPPA"/>
    <property type="match status" value="1"/>
</dbReference>
<dbReference type="EMBL" id="JH921460">
    <property type="protein sequence ID" value="EKD12264.1"/>
    <property type="molecule type" value="Genomic_DNA"/>
</dbReference>